<feature type="region of interest" description="Disordered" evidence="1">
    <location>
        <begin position="18"/>
        <end position="42"/>
    </location>
</feature>
<reference evidence="2 3" key="1">
    <citation type="submission" date="2014-09" db="EMBL/GenBank/DDBJ databases">
        <title>Vibrio maritimus JCM 19235. (C45) whole genome shotgun sequence.</title>
        <authorList>
            <person name="Sawabe T."/>
            <person name="Meirelles P."/>
            <person name="Nakanishi M."/>
            <person name="Sayaka M."/>
            <person name="Hattori M."/>
            <person name="Ohkuma M."/>
        </authorList>
    </citation>
    <scope>NUCLEOTIDE SEQUENCE [LARGE SCALE GENOMIC DNA]</scope>
    <source>
        <strain evidence="3">JCM19235</strain>
    </source>
</reference>
<dbReference type="AlphaFoldDB" id="A0A090S290"/>
<dbReference type="Proteomes" id="UP000029228">
    <property type="component" value="Unassembled WGS sequence"/>
</dbReference>
<comment type="caution">
    <text evidence="2">The sequence shown here is derived from an EMBL/GenBank/DDBJ whole genome shotgun (WGS) entry which is preliminary data.</text>
</comment>
<evidence type="ECO:0000313" key="2">
    <source>
        <dbReference type="EMBL" id="GAL21671.1"/>
    </source>
</evidence>
<name>A0A090S290_9VIBR</name>
<keyword evidence="3" id="KW-1185">Reference proteome</keyword>
<reference evidence="2 3" key="2">
    <citation type="submission" date="2014-09" db="EMBL/GenBank/DDBJ databases">
        <authorList>
            <consortium name="NBRP consortium"/>
            <person name="Sawabe T."/>
            <person name="Meirelles P."/>
            <person name="Nakanishi M."/>
            <person name="Sayaka M."/>
            <person name="Hattori M."/>
            <person name="Ohkuma M."/>
        </authorList>
    </citation>
    <scope>NUCLEOTIDE SEQUENCE [LARGE SCALE GENOMIC DNA]</scope>
    <source>
        <strain evidence="3">JCM19235</strain>
    </source>
</reference>
<accession>A0A090S290</accession>
<gene>
    <name evidence="2" type="ORF">JCM19235_1493</name>
</gene>
<evidence type="ECO:0000313" key="3">
    <source>
        <dbReference type="Proteomes" id="UP000029228"/>
    </source>
</evidence>
<protein>
    <submittedName>
        <fullName evidence="2">Uncharacterized protein</fullName>
    </submittedName>
</protein>
<organism evidence="2 3">
    <name type="scientific">Vibrio maritimus</name>
    <dbReference type="NCBI Taxonomy" id="990268"/>
    <lineage>
        <taxon>Bacteria</taxon>
        <taxon>Pseudomonadati</taxon>
        <taxon>Pseudomonadota</taxon>
        <taxon>Gammaproteobacteria</taxon>
        <taxon>Vibrionales</taxon>
        <taxon>Vibrionaceae</taxon>
        <taxon>Vibrio</taxon>
    </lineage>
</organism>
<dbReference type="EMBL" id="BBMR01000009">
    <property type="protein sequence ID" value="GAL21671.1"/>
    <property type="molecule type" value="Genomic_DNA"/>
</dbReference>
<sequence>MPTLDSKAAVEIAAKRDFARKHKGNQQGISAERLPLMQQASQ</sequence>
<proteinExistence type="predicted"/>
<evidence type="ECO:0000256" key="1">
    <source>
        <dbReference type="SAM" id="MobiDB-lite"/>
    </source>
</evidence>